<sequence length="337" mass="36932">MGLTDLQVCMDTSDWLQGSSTPGGVNDLEMGMDSSASSGDIMTCTSRQPTMLERRLRPQHDQGLIKCPRCDSTHTKFCYYNNYSLSQPRYFCKTCRRYWTKGGSLRNIPVGGGCRKNTKRSSSSSTTTTSGVKRSSTTTTSTDLHLSTTFPEVLQMPHFCTTLLGDHQNDIGGINFMESKFDGILGSQIDPMRTQTDFMASTDLGIVGGLGGHHGFTFSSTTTNNINIPHHHHSSTMCTPYGISLSGNNYSSSTVENIVDSCQRFVVPFEATHENPNESTIEMKPNKHILSLDWQDQQQGCSEFGKDPFGYFSNLGSWNPNGLTSTGFGSSATNPLV</sequence>
<reference evidence="12 13" key="1">
    <citation type="submission" date="2024-01" db="EMBL/GenBank/DDBJ databases">
        <title>Genome assemblies of Stephania.</title>
        <authorList>
            <person name="Yang L."/>
        </authorList>
    </citation>
    <scope>NUCLEOTIDE SEQUENCE [LARGE SCALE GENOMIC DNA]</scope>
    <source>
        <strain evidence="12">QJT</strain>
        <tissue evidence="12">Leaf</tissue>
    </source>
</reference>
<evidence type="ECO:0000313" key="12">
    <source>
        <dbReference type="EMBL" id="KAK9117161.1"/>
    </source>
</evidence>
<keyword evidence="1 9" id="KW-0479">Metal-binding</keyword>
<evidence type="ECO:0000256" key="1">
    <source>
        <dbReference type="ARBA" id="ARBA00022723"/>
    </source>
</evidence>
<keyword evidence="6 9" id="KW-0804">Transcription</keyword>
<dbReference type="Pfam" id="PF02701">
    <property type="entry name" value="Zn_ribbon_Dof"/>
    <property type="match status" value="1"/>
</dbReference>
<dbReference type="InterPro" id="IPR045174">
    <property type="entry name" value="Dof"/>
</dbReference>
<dbReference type="PANTHER" id="PTHR31992">
    <property type="entry name" value="DOF ZINC FINGER PROTEIN DOF1.4-RELATED"/>
    <property type="match status" value="1"/>
</dbReference>
<comment type="caution">
    <text evidence="12">The sequence shown here is derived from an EMBL/GenBank/DDBJ whole genome shotgun (WGS) entry which is preliminary data.</text>
</comment>
<feature type="region of interest" description="Disordered" evidence="10">
    <location>
        <begin position="110"/>
        <end position="143"/>
    </location>
</feature>
<feature type="domain" description="Dof-type" evidence="11">
    <location>
        <begin position="65"/>
        <end position="119"/>
    </location>
</feature>
<dbReference type="AlphaFoldDB" id="A0AAP0NUM7"/>
<keyword evidence="3 9" id="KW-0862">Zinc</keyword>
<dbReference type="PROSITE" id="PS50884">
    <property type="entry name" value="ZF_DOF_2"/>
    <property type="match status" value="1"/>
</dbReference>
<proteinExistence type="predicted"/>
<dbReference type="InterPro" id="IPR003851">
    <property type="entry name" value="Znf_Dof"/>
</dbReference>
<dbReference type="Proteomes" id="UP001417504">
    <property type="component" value="Unassembled WGS sequence"/>
</dbReference>
<evidence type="ECO:0000256" key="6">
    <source>
        <dbReference type="ARBA" id="ARBA00023163"/>
    </source>
</evidence>
<dbReference type="EMBL" id="JBBNAE010000006">
    <property type="protein sequence ID" value="KAK9117161.1"/>
    <property type="molecule type" value="Genomic_DNA"/>
</dbReference>
<keyword evidence="7 8" id="KW-0539">Nucleus</keyword>
<evidence type="ECO:0000256" key="2">
    <source>
        <dbReference type="ARBA" id="ARBA00022771"/>
    </source>
</evidence>
<comment type="subcellular location">
    <subcellularLocation>
        <location evidence="8 9">Nucleus</location>
    </subcellularLocation>
</comment>
<organism evidence="12 13">
    <name type="scientific">Stephania japonica</name>
    <dbReference type="NCBI Taxonomy" id="461633"/>
    <lineage>
        <taxon>Eukaryota</taxon>
        <taxon>Viridiplantae</taxon>
        <taxon>Streptophyta</taxon>
        <taxon>Embryophyta</taxon>
        <taxon>Tracheophyta</taxon>
        <taxon>Spermatophyta</taxon>
        <taxon>Magnoliopsida</taxon>
        <taxon>Ranunculales</taxon>
        <taxon>Menispermaceae</taxon>
        <taxon>Menispermoideae</taxon>
        <taxon>Cissampelideae</taxon>
        <taxon>Stephania</taxon>
    </lineage>
</organism>
<keyword evidence="2 8" id="KW-0863">Zinc-finger</keyword>
<feature type="compositionally biased region" description="Low complexity" evidence="10">
    <location>
        <begin position="120"/>
        <end position="143"/>
    </location>
</feature>
<evidence type="ECO:0000256" key="10">
    <source>
        <dbReference type="SAM" id="MobiDB-lite"/>
    </source>
</evidence>
<dbReference type="GO" id="GO:0008270">
    <property type="term" value="F:zinc ion binding"/>
    <property type="evidence" value="ECO:0007669"/>
    <property type="project" value="UniProtKB-KW"/>
</dbReference>
<keyword evidence="4 9" id="KW-0805">Transcription regulation</keyword>
<gene>
    <name evidence="12" type="ORF">Sjap_016108</name>
</gene>
<evidence type="ECO:0000256" key="9">
    <source>
        <dbReference type="RuleBase" id="RU369094"/>
    </source>
</evidence>
<evidence type="ECO:0000313" key="13">
    <source>
        <dbReference type="Proteomes" id="UP001417504"/>
    </source>
</evidence>
<keyword evidence="13" id="KW-1185">Reference proteome</keyword>
<dbReference type="GO" id="GO:0003700">
    <property type="term" value="F:DNA-binding transcription factor activity"/>
    <property type="evidence" value="ECO:0007669"/>
    <property type="project" value="UniProtKB-UniRule"/>
</dbReference>
<accession>A0AAP0NUM7</accession>
<dbReference type="PANTHER" id="PTHR31992:SF141">
    <property type="entry name" value="DOF ZINC FINGER PROTEIN DOF1.4"/>
    <property type="match status" value="1"/>
</dbReference>
<keyword evidence="5 8" id="KW-0238">DNA-binding</keyword>
<dbReference type="PROSITE" id="PS01361">
    <property type="entry name" value="ZF_DOF_1"/>
    <property type="match status" value="1"/>
</dbReference>
<dbReference type="GO" id="GO:0005634">
    <property type="term" value="C:nucleus"/>
    <property type="evidence" value="ECO:0007669"/>
    <property type="project" value="UniProtKB-SubCell"/>
</dbReference>
<dbReference type="GO" id="GO:0003677">
    <property type="term" value="F:DNA binding"/>
    <property type="evidence" value="ECO:0007669"/>
    <property type="project" value="UniProtKB-UniRule"/>
</dbReference>
<evidence type="ECO:0000256" key="4">
    <source>
        <dbReference type="ARBA" id="ARBA00023015"/>
    </source>
</evidence>
<evidence type="ECO:0000256" key="5">
    <source>
        <dbReference type="ARBA" id="ARBA00023125"/>
    </source>
</evidence>
<evidence type="ECO:0000256" key="8">
    <source>
        <dbReference type="PROSITE-ProRule" id="PRU00071"/>
    </source>
</evidence>
<protein>
    <recommendedName>
        <fullName evidence="9">Dof zinc finger protein</fullName>
    </recommendedName>
</protein>
<name>A0AAP0NUM7_9MAGN</name>
<evidence type="ECO:0000256" key="3">
    <source>
        <dbReference type="ARBA" id="ARBA00022833"/>
    </source>
</evidence>
<comment type="function">
    <text evidence="9">Transcription factor that binds specifically to a 5'-AA[AG]G-3' consensus core sequence.</text>
</comment>
<evidence type="ECO:0000256" key="7">
    <source>
        <dbReference type="ARBA" id="ARBA00023242"/>
    </source>
</evidence>
<evidence type="ECO:0000259" key="11">
    <source>
        <dbReference type="PROSITE" id="PS50884"/>
    </source>
</evidence>